<dbReference type="SMART" id="SM00304">
    <property type="entry name" value="HAMP"/>
    <property type="match status" value="1"/>
</dbReference>
<evidence type="ECO:0000256" key="2">
    <source>
        <dbReference type="ARBA" id="ARBA00029447"/>
    </source>
</evidence>
<organism evidence="3 4">
    <name type="scientific">Clostridium felsineum</name>
    <dbReference type="NCBI Taxonomy" id="36839"/>
    <lineage>
        <taxon>Bacteria</taxon>
        <taxon>Bacillati</taxon>
        <taxon>Bacillota</taxon>
        <taxon>Clostridia</taxon>
        <taxon>Eubacteriales</taxon>
        <taxon>Clostridiaceae</taxon>
        <taxon>Clostridium</taxon>
    </lineage>
</organism>
<dbReference type="Pfam" id="PF22673">
    <property type="entry name" value="MCP-like_PDC_1"/>
    <property type="match status" value="1"/>
</dbReference>
<dbReference type="SUPFAM" id="SSF103190">
    <property type="entry name" value="Sensory domain-like"/>
    <property type="match status" value="1"/>
</dbReference>
<dbReference type="EMBL" id="CP096983">
    <property type="protein sequence ID" value="URZ12924.1"/>
    <property type="molecule type" value="Genomic_DNA"/>
</dbReference>
<name>A0A1S8MBY5_9CLOT</name>
<dbReference type="PROSITE" id="PS50885">
    <property type="entry name" value="HAMP"/>
    <property type="match status" value="1"/>
</dbReference>
<keyword evidence="1" id="KW-0807">Transducer</keyword>
<accession>A0A1S8MBY5</accession>
<dbReference type="InterPro" id="IPR029151">
    <property type="entry name" value="Sensor-like_sf"/>
</dbReference>
<reference evidence="3 4" key="1">
    <citation type="submission" date="2022-04" db="EMBL/GenBank/DDBJ databases">
        <title>Genome sequence of C. roseum typestrain.</title>
        <authorList>
            <person name="Poehlein A."/>
            <person name="Schoch T."/>
            <person name="Duerre P."/>
            <person name="Daniel R."/>
        </authorList>
    </citation>
    <scope>NUCLEOTIDE SEQUENCE [LARGE SCALE GENOMIC DNA]</scope>
    <source>
        <strain evidence="3 4">DSM 7320</strain>
    </source>
</reference>
<sequence length="677" mass="74864">MKIKSVRARTLVSVLPVIVVILMIIISVSYYFSRNMLNKEIDLKMTNNINQLKETITNKLEGHQRVAETLARTIEADNFTITNKDYKSLLSKYSEINADTFGVGIWYEPWKFKSDMKYFGPYVYKDGDKLVYTEDYMTADYDYPSQPWYKDSKNSKVNWTPPYYDPATQITMATAAVPFYDKNNNFIGETSADINLNKLQHMVDSLKIGSTGKAFLLTKEGFYITGSKDKIMKQSIKKDSKFSEVSGEILSGKSGSSNYTDGSDKRLVYYTSIGQTNWILAITISQSEIYKSLNSLLNIMILLSLGMLILVSATIIVYGNYITKNIAKVNNFSKTISEGDLTNTMKVASEDELGDMTKNLNTMAENLKNVFRNFRVNLDNIVGTSEELKQSAEKTEMASAKVSNSMAEISEKVDLQASSTRSMSMGVEGINKAIKNIKENISKTFELSDFASRAAGNGDKLIGEAVKQIDKMAKNVNESVDKVNMLEDKSNKINSIIEIINSISEQTDLLALNAAIEAASAGEAGRGFAVVADEVRKLAGESSKAAEEIGILIRDIQLEINNTIESMKIGAEAVDKGSNLVKTAGNSFEEIVKSVKQVSYKINDVVNEVDGIYNSSNNMTNNVSNIAGAADLTSENVKGIAEASEEQSALMEQIVRASEALTKIVVELQGEIKRYKI</sequence>
<dbReference type="InterPro" id="IPR004089">
    <property type="entry name" value="MCPsignal_dom"/>
</dbReference>
<keyword evidence="4" id="KW-1185">Reference proteome</keyword>
<dbReference type="Gene3D" id="1.10.287.950">
    <property type="entry name" value="Methyl-accepting chemotaxis protein"/>
    <property type="match status" value="1"/>
</dbReference>
<dbReference type="Pfam" id="PF00015">
    <property type="entry name" value="MCPsignal"/>
    <property type="match status" value="1"/>
</dbReference>
<dbReference type="CDD" id="cd12913">
    <property type="entry name" value="PDC1_MCP_like"/>
    <property type="match status" value="1"/>
</dbReference>
<dbReference type="Pfam" id="PF00672">
    <property type="entry name" value="HAMP"/>
    <property type="match status" value="1"/>
</dbReference>
<dbReference type="PANTHER" id="PTHR32089:SF112">
    <property type="entry name" value="LYSOZYME-LIKE PROTEIN-RELATED"/>
    <property type="match status" value="1"/>
</dbReference>
<dbReference type="SUPFAM" id="SSF58104">
    <property type="entry name" value="Methyl-accepting chemotaxis protein (MCP) signaling domain"/>
    <property type="match status" value="1"/>
</dbReference>
<protein>
    <submittedName>
        <fullName evidence="3">Methyl-accepting chemotaxis protein McpB</fullName>
    </submittedName>
</protein>
<dbReference type="Proteomes" id="UP000190951">
    <property type="component" value="Chromosome"/>
</dbReference>
<dbReference type="PANTHER" id="PTHR32089">
    <property type="entry name" value="METHYL-ACCEPTING CHEMOTAXIS PROTEIN MCPB"/>
    <property type="match status" value="1"/>
</dbReference>
<dbReference type="CDD" id="cd06225">
    <property type="entry name" value="HAMP"/>
    <property type="match status" value="1"/>
</dbReference>
<dbReference type="CDD" id="cd11386">
    <property type="entry name" value="MCP_signal"/>
    <property type="match status" value="1"/>
</dbReference>
<dbReference type="SMART" id="SM00283">
    <property type="entry name" value="MA"/>
    <property type="match status" value="1"/>
</dbReference>
<dbReference type="Gene3D" id="6.10.340.10">
    <property type="match status" value="1"/>
</dbReference>
<dbReference type="STRING" id="84029.CROST_38000"/>
<dbReference type="KEGG" id="crw:CROST_036700"/>
<comment type="similarity">
    <text evidence="2">Belongs to the methyl-accepting chemotaxis (MCP) protein family.</text>
</comment>
<gene>
    <name evidence="3" type="primary">mcpB_6</name>
    <name evidence="3" type="ORF">CROST_036700</name>
</gene>
<evidence type="ECO:0000256" key="1">
    <source>
        <dbReference type="ARBA" id="ARBA00023224"/>
    </source>
</evidence>
<dbReference type="Gene3D" id="3.30.450.20">
    <property type="entry name" value="PAS domain"/>
    <property type="match status" value="2"/>
</dbReference>
<dbReference type="CDD" id="cd12912">
    <property type="entry name" value="PDC2_MCP_like"/>
    <property type="match status" value="1"/>
</dbReference>
<dbReference type="GO" id="GO:0007165">
    <property type="term" value="P:signal transduction"/>
    <property type="evidence" value="ECO:0007669"/>
    <property type="project" value="UniProtKB-KW"/>
</dbReference>
<dbReference type="InterPro" id="IPR003660">
    <property type="entry name" value="HAMP_dom"/>
</dbReference>
<proteinExistence type="inferred from homology"/>
<dbReference type="PROSITE" id="PS50111">
    <property type="entry name" value="CHEMOTAXIS_TRANSDUC_2"/>
    <property type="match status" value="1"/>
</dbReference>
<dbReference type="RefSeq" id="WP_077833152.1">
    <property type="nucleotide sequence ID" value="NZ_CP096983.1"/>
</dbReference>
<evidence type="ECO:0000313" key="3">
    <source>
        <dbReference type="EMBL" id="URZ12924.1"/>
    </source>
</evidence>
<dbReference type="GO" id="GO:0016020">
    <property type="term" value="C:membrane"/>
    <property type="evidence" value="ECO:0007669"/>
    <property type="project" value="InterPro"/>
</dbReference>
<evidence type="ECO:0000313" key="4">
    <source>
        <dbReference type="Proteomes" id="UP000190951"/>
    </source>
</evidence>
<dbReference type="AlphaFoldDB" id="A0A1S8MBY5"/>